<feature type="binding site" evidence="11">
    <location>
        <begin position="280"/>
        <end position="281"/>
    </location>
    <ligand>
        <name>FMN</name>
        <dbReference type="ChEBI" id="CHEBI:58210"/>
    </ligand>
</feature>
<dbReference type="HAMAP" id="MF_00354">
    <property type="entry name" value="Idi_2"/>
    <property type="match status" value="1"/>
</dbReference>
<reference evidence="13 14" key="1">
    <citation type="journal article" date="2014" name="Arch. Microbiol.">
        <title>Bacillus mesophilum sp. nov., strain IITR-54T, a novel 4-chlorobiphenyl dechlorinating bacterium.</title>
        <authorList>
            <person name="Manickam N."/>
            <person name="Singh N.K."/>
            <person name="Bajaj A."/>
            <person name="Kumar R.M."/>
            <person name="Kaur G."/>
            <person name="Kaur N."/>
            <person name="Bala M."/>
            <person name="Kumar A."/>
            <person name="Mayilraj S."/>
        </authorList>
    </citation>
    <scope>NUCLEOTIDE SEQUENCE [LARGE SCALE GENOMIC DNA]</scope>
    <source>
        <strain evidence="13 14">IITR-54</strain>
    </source>
</reference>
<proteinExistence type="inferred from homology"/>
<feature type="binding site" evidence="11">
    <location>
        <begin position="6"/>
        <end position="7"/>
    </location>
    <ligand>
        <name>substrate</name>
    </ligand>
</feature>
<keyword evidence="6 11" id="KW-0460">Magnesium</keyword>
<feature type="binding site" evidence="11">
    <location>
        <begin position="62"/>
        <end position="64"/>
    </location>
    <ligand>
        <name>FMN</name>
        <dbReference type="ChEBI" id="CHEBI:58210"/>
    </ligand>
</feature>
<comment type="subunit">
    <text evidence="10 11">Homooctamer. Dimer of tetramers.</text>
</comment>
<dbReference type="PANTHER" id="PTHR43665">
    <property type="entry name" value="ISOPENTENYL-DIPHOSPHATE DELTA-ISOMERASE"/>
    <property type="match status" value="1"/>
</dbReference>
<comment type="cofactor">
    <cofactor evidence="11">
        <name>Mg(2+)</name>
        <dbReference type="ChEBI" id="CHEBI:18420"/>
    </cofactor>
</comment>
<comment type="catalytic activity">
    <reaction evidence="11">
        <text>isopentenyl diphosphate = dimethylallyl diphosphate</text>
        <dbReference type="Rhea" id="RHEA:23284"/>
        <dbReference type="ChEBI" id="CHEBI:57623"/>
        <dbReference type="ChEBI" id="CHEBI:128769"/>
        <dbReference type="EC" id="5.3.3.2"/>
    </reaction>
</comment>
<evidence type="ECO:0000256" key="3">
    <source>
        <dbReference type="ARBA" id="ARBA00022630"/>
    </source>
</evidence>
<evidence type="ECO:0000256" key="11">
    <source>
        <dbReference type="HAMAP-Rule" id="MF_00354"/>
    </source>
</evidence>
<evidence type="ECO:0000256" key="1">
    <source>
        <dbReference type="ARBA" id="ARBA00001917"/>
    </source>
</evidence>
<keyword evidence="4 11" id="KW-0288">FMN</keyword>
<comment type="caution">
    <text evidence="13">The sequence shown here is derived from an EMBL/GenBank/DDBJ whole genome shotgun (WGS) entry which is preliminary data.</text>
</comment>
<feature type="binding site" evidence="11">
    <location>
        <position position="122"/>
    </location>
    <ligand>
        <name>FMN</name>
        <dbReference type="ChEBI" id="CHEBI:58210"/>
    </ligand>
</feature>
<dbReference type="InterPro" id="IPR013785">
    <property type="entry name" value="Aldolase_TIM"/>
</dbReference>
<sequence length="352" mass="38118">MSRAKRKWDHIQNALSTGQKSLTGFQDVTFIHQSLPDTSLDHISLASEIGELLLSSPIFINAMTGGGGEKTYQINRDLAIAARETGVSIAVGSQMSALKDQNEAESYRVVRKENPNGILFANLGSEATLDQAKAAVDMIEANALQIHLNVVQELVMPEGDRDFTGALKRIENIVHNLEVPVIVKEVGFGISKETIWKLKEAGVAIVDVGGFGGTNFSRIENERRQRHIPFFDSWGIPTAVSIAETSAHKGNITILASGGIQTSTEAAKSIALGANAVGMAGALLKVLIKGDLENLIDEIGLLHQELKMIMTALGAKTIKQLQQTPLLLSGDVHHWLQQRGVNTEIYSQRSIK</sequence>
<feature type="binding site" evidence="11">
    <location>
        <begin position="258"/>
        <end position="259"/>
    </location>
    <ligand>
        <name>FMN</name>
        <dbReference type="ChEBI" id="CHEBI:58210"/>
    </ligand>
</feature>
<feature type="binding site" evidence="11">
    <location>
        <position position="152"/>
    </location>
    <ligand>
        <name>substrate</name>
    </ligand>
</feature>
<dbReference type="SUPFAM" id="SSF51395">
    <property type="entry name" value="FMN-linked oxidoreductases"/>
    <property type="match status" value="1"/>
</dbReference>
<organism evidence="13 14">
    <name type="scientific">Bacillus mesophilum</name>
    <dbReference type="NCBI Taxonomy" id="1071718"/>
    <lineage>
        <taxon>Bacteria</taxon>
        <taxon>Bacillati</taxon>
        <taxon>Bacillota</taxon>
        <taxon>Bacilli</taxon>
        <taxon>Bacillales</taxon>
        <taxon>Bacillaceae</taxon>
        <taxon>Bacillus</taxon>
    </lineage>
</organism>
<feature type="binding site" evidence="11">
    <location>
        <position position="93"/>
    </location>
    <ligand>
        <name>FMN</name>
        <dbReference type="ChEBI" id="CHEBI:58210"/>
    </ligand>
</feature>
<evidence type="ECO:0000256" key="4">
    <source>
        <dbReference type="ARBA" id="ARBA00022643"/>
    </source>
</evidence>
<comment type="function">
    <text evidence="11">Involved in the biosynthesis of isoprenoids. Catalyzes the 1,3-allylic rearrangement of the homoallylic substrate isopentenyl (IPP) to its allylic isomer, dimethylallyl diphosphate (DMAPP).</text>
</comment>
<dbReference type="GO" id="GO:0000287">
    <property type="term" value="F:magnesium ion binding"/>
    <property type="evidence" value="ECO:0007669"/>
    <property type="project" value="UniProtKB-UniRule"/>
</dbReference>
<comment type="similarity">
    <text evidence="11">Belongs to the IPP isomerase type 2 family.</text>
</comment>
<keyword evidence="9 11" id="KW-0413">Isomerase</keyword>
<dbReference type="GO" id="GO:0008299">
    <property type="term" value="P:isoprenoid biosynthetic process"/>
    <property type="evidence" value="ECO:0007669"/>
    <property type="project" value="UniProtKB-UniRule"/>
</dbReference>
<dbReference type="NCBIfam" id="TIGR02151">
    <property type="entry name" value="IPP_isom_2"/>
    <property type="match status" value="1"/>
</dbReference>
<dbReference type="InterPro" id="IPR000262">
    <property type="entry name" value="FMN-dep_DH"/>
</dbReference>
<comment type="caution">
    <text evidence="11">Lacks conserved residue(s) required for the propagation of feature annotation.</text>
</comment>
<dbReference type="CDD" id="cd02811">
    <property type="entry name" value="IDI-2_FMN"/>
    <property type="match status" value="1"/>
</dbReference>
<evidence type="ECO:0000256" key="6">
    <source>
        <dbReference type="ARBA" id="ARBA00022842"/>
    </source>
</evidence>
<dbReference type="OrthoDB" id="9795032at2"/>
<dbReference type="Pfam" id="PF01070">
    <property type="entry name" value="FMN_dh"/>
    <property type="match status" value="1"/>
</dbReference>
<evidence type="ECO:0000256" key="7">
    <source>
        <dbReference type="ARBA" id="ARBA00022857"/>
    </source>
</evidence>
<keyword evidence="5 11" id="KW-0479">Metal-binding</keyword>
<dbReference type="RefSeq" id="WP_151573098.1">
    <property type="nucleotide sequence ID" value="NZ_WBOT01000002.1"/>
</dbReference>
<gene>
    <name evidence="11" type="primary">fni</name>
    <name evidence="13" type="ORF">F7732_06325</name>
</gene>
<keyword evidence="3 11" id="KW-0285">Flavoprotein</keyword>
<dbReference type="Proteomes" id="UP000441354">
    <property type="component" value="Unassembled WGS sequence"/>
</dbReference>
<dbReference type="GO" id="GO:0004452">
    <property type="term" value="F:isopentenyl-diphosphate delta-isomerase activity"/>
    <property type="evidence" value="ECO:0007669"/>
    <property type="project" value="UniProtKB-UniRule"/>
</dbReference>
<dbReference type="EMBL" id="WBOT01000002">
    <property type="protein sequence ID" value="KAB2333701.1"/>
    <property type="molecule type" value="Genomic_DNA"/>
</dbReference>
<evidence type="ECO:0000256" key="5">
    <source>
        <dbReference type="ARBA" id="ARBA00022723"/>
    </source>
</evidence>
<dbReference type="GO" id="GO:0016491">
    <property type="term" value="F:oxidoreductase activity"/>
    <property type="evidence" value="ECO:0007669"/>
    <property type="project" value="InterPro"/>
</dbReference>
<keyword evidence="2 11" id="KW-0963">Cytoplasm</keyword>
<evidence type="ECO:0000256" key="8">
    <source>
        <dbReference type="ARBA" id="ARBA00023229"/>
    </source>
</evidence>
<dbReference type="PANTHER" id="PTHR43665:SF1">
    <property type="entry name" value="ISOPENTENYL-DIPHOSPHATE DELTA-ISOMERASE"/>
    <property type="match status" value="1"/>
</dbReference>
<keyword evidence="14" id="KW-1185">Reference proteome</keyword>
<accession>A0A7V7UW12</accession>
<evidence type="ECO:0000313" key="14">
    <source>
        <dbReference type="Proteomes" id="UP000441354"/>
    </source>
</evidence>
<name>A0A7V7UW12_9BACI</name>
<dbReference type="AlphaFoldDB" id="A0A7V7UW12"/>
<feature type="binding site" evidence="11">
    <location>
        <position position="184"/>
    </location>
    <ligand>
        <name>FMN</name>
        <dbReference type="ChEBI" id="CHEBI:58210"/>
    </ligand>
</feature>
<keyword evidence="8 11" id="KW-0414">Isoprene biosynthesis</keyword>
<evidence type="ECO:0000256" key="2">
    <source>
        <dbReference type="ARBA" id="ARBA00022490"/>
    </source>
</evidence>
<feature type="domain" description="FMN-dependent dehydrogenase" evidence="12">
    <location>
        <begin position="166"/>
        <end position="324"/>
    </location>
</feature>
<dbReference type="GO" id="GO:0010181">
    <property type="term" value="F:FMN binding"/>
    <property type="evidence" value="ECO:0007669"/>
    <property type="project" value="UniProtKB-UniRule"/>
</dbReference>
<dbReference type="GO" id="GO:0070402">
    <property type="term" value="F:NADPH binding"/>
    <property type="evidence" value="ECO:0007669"/>
    <property type="project" value="UniProtKB-UniRule"/>
</dbReference>
<evidence type="ECO:0000259" key="12">
    <source>
        <dbReference type="Pfam" id="PF01070"/>
    </source>
</evidence>
<dbReference type="InterPro" id="IPR011179">
    <property type="entry name" value="IPdP_isomerase"/>
</dbReference>
<dbReference type="Gene3D" id="3.20.20.70">
    <property type="entry name" value="Aldolase class I"/>
    <property type="match status" value="1"/>
</dbReference>
<keyword evidence="7 11" id="KW-0521">NADP</keyword>
<dbReference type="PIRSF" id="PIRSF003314">
    <property type="entry name" value="IPP_isomerase"/>
    <property type="match status" value="1"/>
</dbReference>
<comment type="cofactor">
    <cofactor evidence="1 11">
        <name>FMN</name>
        <dbReference type="ChEBI" id="CHEBI:58210"/>
    </cofactor>
</comment>
<evidence type="ECO:0000313" key="13">
    <source>
        <dbReference type="EMBL" id="KAB2333701.1"/>
    </source>
</evidence>
<dbReference type="SMART" id="SM01240">
    <property type="entry name" value="IMPDH"/>
    <property type="match status" value="1"/>
</dbReference>
<comment type="cofactor">
    <cofactor evidence="11">
        <name>NADPH</name>
        <dbReference type="ChEBI" id="CHEBI:57783"/>
    </cofactor>
</comment>
<evidence type="ECO:0000256" key="10">
    <source>
        <dbReference type="ARBA" id="ARBA00025810"/>
    </source>
</evidence>
<protein>
    <recommendedName>
        <fullName evidence="11">Isopentenyl-diphosphate delta-isomerase</fullName>
        <shortName evidence="11">IPP isomerase</shortName>
        <ecNumber evidence="11">5.3.3.2</ecNumber>
    </recommendedName>
    <alternativeName>
        <fullName evidence="11">Isopentenyl diphosphate:dimethylallyl diphosphate isomerase</fullName>
    </alternativeName>
    <alternativeName>
        <fullName evidence="11">Isopentenyl pyrophosphate isomerase</fullName>
    </alternativeName>
    <alternativeName>
        <fullName evidence="11">Type 2 isopentenyl diphosphate isomerase</fullName>
        <shortName evidence="11">IDI-2</shortName>
    </alternativeName>
</protein>
<feature type="binding site" evidence="11">
    <location>
        <position position="214"/>
    </location>
    <ligand>
        <name>FMN</name>
        <dbReference type="ChEBI" id="CHEBI:58210"/>
    </ligand>
</feature>
<comment type="subcellular location">
    <subcellularLocation>
        <location evidence="11">Cytoplasm</location>
    </subcellularLocation>
</comment>
<dbReference type="EC" id="5.3.3.2" evidence="11"/>
<feature type="binding site" evidence="11">
    <location>
        <position position="153"/>
    </location>
    <ligand>
        <name>Mg(2+)</name>
        <dbReference type="ChEBI" id="CHEBI:18420"/>
    </ligand>
</feature>
<dbReference type="GO" id="GO:0005737">
    <property type="term" value="C:cytoplasm"/>
    <property type="evidence" value="ECO:0007669"/>
    <property type="project" value="UniProtKB-SubCell"/>
</dbReference>
<evidence type="ECO:0000256" key="9">
    <source>
        <dbReference type="ARBA" id="ARBA00023235"/>
    </source>
</evidence>